<dbReference type="Gene3D" id="3.30.70.2650">
    <property type="match status" value="1"/>
</dbReference>
<dbReference type="AlphaFoldDB" id="A0A0G0IQJ0"/>
<organism evidence="2 3">
    <name type="scientific">Berkelbacteria bacterium GW2011_GWA1_36_9</name>
    <dbReference type="NCBI Taxonomy" id="1618331"/>
    <lineage>
        <taxon>Bacteria</taxon>
        <taxon>Candidatus Berkelbacteria</taxon>
    </lineage>
</organism>
<gene>
    <name evidence="2" type="ORF">US31_C0006G0012</name>
</gene>
<dbReference type="InterPro" id="IPR036390">
    <property type="entry name" value="WH_DNA-bd_sf"/>
</dbReference>
<accession>A0A0G0IQJ0</accession>
<name>A0A0G0IQJ0_9BACT</name>
<dbReference type="InterPro" id="IPR048846">
    <property type="entry name" value="PaaX-like_central"/>
</dbReference>
<evidence type="ECO:0000259" key="1">
    <source>
        <dbReference type="Pfam" id="PF20803"/>
    </source>
</evidence>
<dbReference type="Pfam" id="PF20803">
    <property type="entry name" value="PaaX_M"/>
    <property type="match status" value="1"/>
</dbReference>
<evidence type="ECO:0000313" key="2">
    <source>
        <dbReference type="EMBL" id="KKQ18281.1"/>
    </source>
</evidence>
<evidence type="ECO:0000313" key="3">
    <source>
        <dbReference type="Proteomes" id="UP000034508"/>
    </source>
</evidence>
<proteinExistence type="predicted"/>
<dbReference type="Proteomes" id="UP000034508">
    <property type="component" value="Unassembled WGS sequence"/>
</dbReference>
<dbReference type="SUPFAM" id="SSF46785">
    <property type="entry name" value="Winged helix' DNA-binding domain"/>
    <property type="match status" value="1"/>
</dbReference>
<dbReference type="EMBL" id="LBSM01000006">
    <property type="protein sequence ID" value="KKQ18281.1"/>
    <property type="molecule type" value="Genomic_DNA"/>
</dbReference>
<protein>
    <recommendedName>
        <fullName evidence="1">Transcriptional repressor PaaX-like central Cas2-like domain-containing protein</fullName>
    </recommendedName>
</protein>
<reference evidence="2 3" key="1">
    <citation type="journal article" date="2015" name="Nature">
        <title>rRNA introns, odd ribosomes, and small enigmatic genomes across a large radiation of phyla.</title>
        <authorList>
            <person name="Brown C.T."/>
            <person name="Hug L.A."/>
            <person name="Thomas B.C."/>
            <person name="Sharon I."/>
            <person name="Castelle C.J."/>
            <person name="Singh A."/>
            <person name="Wilkins M.J."/>
            <person name="Williams K.H."/>
            <person name="Banfield J.F."/>
        </authorList>
    </citation>
    <scope>NUCLEOTIDE SEQUENCE [LARGE SCALE GENOMIC DNA]</scope>
</reference>
<comment type="caution">
    <text evidence="2">The sequence shown here is derived from an EMBL/GenBank/DDBJ whole genome shotgun (WGS) entry which is preliminary data.</text>
</comment>
<dbReference type="SUPFAM" id="SSF143430">
    <property type="entry name" value="TTP0101/SSO1404-like"/>
    <property type="match status" value="1"/>
</dbReference>
<sequence length="198" mass="24023">MKIYKQDLEIVKLTSKEILLSLFDITTPFFLASRIYRKSINKYLEQREIDRSNFLYHLKYLQRKKYIQIVVENKEKYIELTPKGIKHSNILKINTLIIKRIAKWDQKWRVVIFDVPEKLHYNRDLFRDSLKRMGFIQIQKSVYAYPFECTKEITFLSEILNIKKYVTTMISEIIQGEDRIIEYFLKENILQSNDLKIK</sequence>
<feature type="domain" description="Transcriptional repressor PaaX-like central Cas2-like" evidence="1">
    <location>
        <begin position="102"/>
        <end position="177"/>
    </location>
</feature>